<organism evidence="1 2">
    <name type="scientific">Clavelina lepadiformis</name>
    <name type="common">Light-bulb sea squirt</name>
    <name type="synonym">Ascidia lepadiformis</name>
    <dbReference type="NCBI Taxonomy" id="159417"/>
    <lineage>
        <taxon>Eukaryota</taxon>
        <taxon>Metazoa</taxon>
        <taxon>Chordata</taxon>
        <taxon>Tunicata</taxon>
        <taxon>Ascidiacea</taxon>
        <taxon>Aplousobranchia</taxon>
        <taxon>Clavelinidae</taxon>
        <taxon>Clavelina</taxon>
    </lineage>
</organism>
<reference evidence="1 2" key="1">
    <citation type="submission" date="2024-02" db="EMBL/GenBank/DDBJ databases">
        <authorList>
            <person name="Daric V."/>
            <person name="Darras S."/>
        </authorList>
    </citation>
    <scope>NUCLEOTIDE SEQUENCE [LARGE SCALE GENOMIC DNA]</scope>
</reference>
<dbReference type="EMBL" id="CAWYQH010000105">
    <property type="protein sequence ID" value="CAK8687695.1"/>
    <property type="molecule type" value="Genomic_DNA"/>
</dbReference>
<keyword evidence="2" id="KW-1185">Reference proteome</keyword>
<evidence type="ECO:0000313" key="2">
    <source>
        <dbReference type="Proteomes" id="UP001642483"/>
    </source>
</evidence>
<dbReference type="Proteomes" id="UP001642483">
    <property type="component" value="Unassembled WGS sequence"/>
</dbReference>
<accession>A0ABP0G791</accession>
<gene>
    <name evidence="1" type="ORF">CVLEPA_LOCUS19756</name>
</gene>
<sequence length="196" mass="22266">METRMAPLHANIFIARLEEDIISYMLLKPLLYLRYINDIRGLLKKYPTFSLPAKSTATCTKFFWGIFMSLLLRTSESFQADRPCHSLVLSIKCRCLNVSGERAIHKPKRGGDKESSLISAGRLLFNSTRNQCRCENKHEFSSFHLNRGFAPAESVGKIRSQVADAATEVTLEGNCQGHADLCKPGPSIYKDYHHWR</sequence>
<comment type="caution">
    <text evidence="1">The sequence shown here is derived from an EMBL/GenBank/DDBJ whole genome shotgun (WGS) entry which is preliminary data.</text>
</comment>
<evidence type="ECO:0000313" key="1">
    <source>
        <dbReference type="EMBL" id="CAK8687695.1"/>
    </source>
</evidence>
<protein>
    <submittedName>
        <fullName evidence="1">Uncharacterized protein</fullName>
    </submittedName>
</protein>
<proteinExistence type="predicted"/>
<name>A0ABP0G791_CLALP</name>